<dbReference type="GO" id="GO:0022857">
    <property type="term" value="F:transmembrane transporter activity"/>
    <property type="evidence" value="ECO:0007669"/>
    <property type="project" value="InterPro"/>
</dbReference>
<dbReference type="AlphaFoldDB" id="A0A5J6Z4D7"/>
<dbReference type="KEGG" id="cuo:CUROG_02800"/>
<evidence type="ECO:0000256" key="8">
    <source>
        <dbReference type="SAM" id="Phobius"/>
    </source>
</evidence>
<keyword evidence="7 8" id="KW-0472">Membrane</keyword>
<evidence type="ECO:0000256" key="5">
    <source>
        <dbReference type="ARBA" id="ARBA00022692"/>
    </source>
</evidence>
<dbReference type="Gene3D" id="1.10.3470.10">
    <property type="entry name" value="ABC transporter involved in vitamin B12 uptake, BtuC"/>
    <property type="match status" value="2"/>
</dbReference>
<evidence type="ECO:0000313" key="9">
    <source>
        <dbReference type="EMBL" id="QFQ01948.1"/>
    </source>
</evidence>
<evidence type="ECO:0000256" key="2">
    <source>
        <dbReference type="ARBA" id="ARBA00007935"/>
    </source>
</evidence>
<evidence type="ECO:0000256" key="1">
    <source>
        <dbReference type="ARBA" id="ARBA00004651"/>
    </source>
</evidence>
<evidence type="ECO:0000256" key="3">
    <source>
        <dbReference type="ARBA" id="ARBA00022448"/>
    </source>
</evidence>
<keyword evidence="10" id="KW-1185">Reference proteome</keyword>
<feature type="transmembrane region" description="Helical" evidence="8">
    <location>
        <begin position="147"/>
        <end position="170"/>
    </location>
</feature>
<keyword evidence="3" id="KW-0813">Transport</keyword>
<dbReference type="PANTHER" id="PTHR30472:SF27">
    <property type="entry name" value="PETROBACTIN IMPORT SYSTEM PERMEASE PROTEIN YCLN"/>
    <property type="match status" value="1"/>
</dbReference>
<protein>
    <submittedName>
        <fullName evidence="9">Iron-uptake system permease protein FeuB</fullName>
    </submittedName>
</protein>
<feature type="transmembrane region" description="Helical" evidence="8">
    <location>
        <begin position="68"/>
        <end position="94"/>
    </location>
</feature>
<dbReference type="PANTHER" id="PTHR30472">
    <property type="entry name" value="FERRIC ENTEROBACTIN TRANSPORT SYSTEM PERMEASE PROTEIN"/>
    <property type="match status" value="1"/>
</dbReference>
<accession>A0A5J6Z4D7</accession>
<evidence type="ECO:0000256" key="6">
    <source>
        <dbReference type="ARBA" id="ARBA00022989"/>
    </source>
</evidence>
<dbReference type="EMBL" id="CP045032">
    <property type="protein sequence ID" value="QFQ01948.1"/>
    <property type="molecule type" value="Genomic_DNA"/>
</dbReference>
<evidence type="ECO:0000256" key="7">
    <source>
        <dbReference type="ARBA" id="ARBA00023136"/>
    </source>
</evidence>
<feature type="transmembrane region" description="Helical" evidence="8">
    <location>
        <begin position="176"/>
        <end position="198"/>
    </location>
</feature>
<feature type="transmembrane region" description="Helical" evidence="8">
    <location>
        <begin position="27"/>
        <end position="47"/>
    </location>
</feature>
<keyword evidence="6 8" id="KW-1133">Transmembrane helix</keyword>
<dbReference type="SUPFAM" id="SSF81345">
    <property type="entry name" value="ABC transporter involved in vitamin B12 uptake, BtuC"/>
    <property type="match status" value="2"/>
</dbReference>
<dbReference type="Proteomes" id="UP000326711">
    <property type="component" value="Chromosome"/>
</dbReference>
<dbReference type="GO" id="GO:0033214">
    <property type="term" value="P:siderophore-iron import into cell"/>
    <property type="evidence" value="ECO:0007669"/>
    <property type="project" value="TreeGrafter"/>
</dbReference>
<organism evidence="9 10">
    <name type="scientific">Corynebacterium urogenitale</name>
    <dbReference type="NCBI Taxonomy" id="2487892"/>
    <lineage>
        <taxon>Bacteria</taxon>
        <taxon>Bacillati</taxon>
        <taxon>Actinomycetota</taxon>
        <taxon>Actinomycetes</taxon>
        <taxon>Mycobacteriales</taxon>
        <taxon>Corynebacteriaceae</taxon>
        <taxon>Corynebacterium</taxon>
    </lineage>
</organism>
<keyword evidence="5 8" id="KW-0812">Transmembrane</keyword>
<dbReference type="InterPro" id="IPR000522">
    <property type="entry name" value="ABC_transptr_permease_BtuC"/>
</dbReference>
<proteinExistence type="inferred from homology"/>
<dbReference type="Pfam" id="PF01032">
    <property type="entry name" value="FecCD"/>
    <property type="match status" value="1"/>
</dbReference>
<evidence type="ECO:0000313" key="10">
    <source>
        <dbReference type="Proteomes" id="UP000326711"/>
    </source>
</evidence>
<dbReference type="InterPro" id="IPR037294">
    <property type="entry name" value="ABC_BtuC-like"/>
</dbReference>
<comment type="subcellular location">
    <subcellularLocation>
        <location evidence="1">Cell membrane</location>
        <topology evidence="1">Multi-pass membrane protein</topology>
    </subcellularLocation>
</comment>
<evidence type="ECO:0000256" key="4">
    <source>
        <dbReference type="ARBA" id="ARBA00022475"/>
    </source>
</evidence>
<keyword evidence="4" id="KW-1003">Cell membrane</keyword>
<dbReference type="GO" id="GO:0005886">
    <property type="term" value="C:plasma membrane"/>
    <property type="evidence" value="ECO:0007669"/>
    <property type="project" value="UniProtKB-SubCell"/>
</dbReference>
<name>A0A5J6Z4D7_9CORY</name>
<gene>
    <name evidence="9" type="primary">feuB1</name>
    <name evidence="9" type="ORF">CUROG_02800</name>
</gene>
<sequence length="205" mass="21180">MIGLLVVVSLMVGVAEGSSQVFGVSRIPRTVAALLTGSALALAGFIMQSVTRNRFVEPSTVGSTEAAALGLMGMAIFLPGAPMWMKVLIAALVAGMGLRVKTVERLAVLMVATVAAVTVAVVGMLPFVGLIVPNIARSLIGDNARTALPWVAILGATLTLTCDIFARVVIYPLELPIGSVLGVVGAALFLIFLLRFAYNDKGVAS</sequence>
<dbReference type="OrthoDB" id="9811975at2"/>
<feature type="transmembrane region" description="Helical" evidence="8">
    <location>
        <begin position="106"/>
        <end position="135"/>
    </location>
</feature>
<comment type="similarity">
    <text evidence="2">Belongs to the binding-protein-dependent transport system permease family. FecCD subfamily.</text>
</comment>
<reference evidence="10" key="1">
    <citation type="submission" date="2019-10" db="EMBL/GenBank/DDBJ databases">
        <title>Complete genome sequence of Corynebacterium urogenitalis DSM 108747, isolated from the genital tract of a cow.</title>
        <authorList>
            <person name="Ruckert C."/>
            <person name="Ballas P."/>
            <person name="Wagener K."/>
            <person name="Drillich M."/>
            <person name="Kaempfer P."/>
            <person name="Busse H.-J."/>
            <person name="Ehling-Schulz M."/>
        </authorList>
    </citation>
    <scope>NUCLEOTIDE SEQUENCE [LARGE SCALE GENOMIC DNA]</scope>
    <source>
        <strain evidence="10">LMM 1652</strain>
    </source>
</reference>
<dbReference type="RefSeq" id="WP_151902370.1">
    <property type="nucleotide sequence ID" value="NZ_CP045032.1"/>
</dbReference>